<gene>
    <name evidence="6" type="ORF">RED65_12685</name>
</gene>
<dbReference type="Proteomes" id="UP000004263">
    <property type="component" value="Unassembled WGS sequence"/>
</dbReference>
<dbReference type="Gene3D" id="1.10.10.10">
    <property type="entry name" value="Winged helix-like DNA-binding domain superfamily/Winged helix DNA-binding domain"/>
    <property type="match status" value="1"/>
</dbReference>
<evidence type="ECO:0000256" key="2">
    <source>
        <dbReference type="ARBA" id="ARBA00023015"/>
    </source>
</evidence>
<dbReference type="PANTHER" id="PTHR30537">
    <property type="entry name" value="HTH-TYPE TRANSCRIPTIONAL REGULATOR"/>
    <property type="match status" value="1"/>
</dbReference>
<feature type="domain" description="HTH lysR-type" evidence="5">
    <location>
        <begin position="6"/>
        <end position="63"/>
    </location>
</feature>
<dbReference type="HOGENOM" id="CLU_039613_37_0_6"/>
<dbReference type="Pfam" id="PF03466">
    <property type="entry name" value="LysR_substrate"/>
    <property type="match status" value="1"/>
</dbReference>
<keyword evidence="4" id="KW-0804">Transcription</keyword>
<keyword evidence="2" id="KW-0805">Transcription regulation</keyword>
<proteinExistence type="inferred from homology"/>
<evidence type="ECO:0000256" key="3">
    <source>
        <dbReference type="ARBA" id="ARBA00023125"/>
    </source>
</evidence>
<dbReference type="InterPro" id="IPR005119">
    <property type="entry name" value="LysR_subst-bd"/>
</dbReference>
<dbReference type="RefSeq" id="WP_007018642.1">
    <property type="nucleotide sequence ID" value="NZ_CH724117.1"/>
</dbReference>
<dbReference type="SUPFAM" id="SSF46785">
    <property type="entry name" value="Winged helix' DNA-binding domain"/>
    <property type="match status" value="1"/>
</dbReference>
<keyword evidence="7" id="KW-1185">Reference proteome</keyword>
<dbReference type="PROSITE" id="PS50931">
    <property type="entry name" value="HTH_LYSR"/>
    <property type="match status" value="1"/>
</dbReference>
<reference evidence="6 7" key="1">
    <citation type="submission" date="2006-03" db="EMBL/GenBank/DDBJ databases">
        <authorList>
            <person name="Pinhassi J."/>
            <person name="Pedros-Alio C."/>
            <person name="Ferriera S."/>
            <person name="Johnson J."/>
            <person name="Kravitz S."/>
            <person name="Halpern A."/>
            <person name="Remington K."/>
            <person name="Beeson K."/>
            <person name="Tran B."/>
            <person name="Rogers Y.-H."/>
            <person name="Friedman R."/>
            <person name="Venter J.C."/>
        </authorList>
    </citation>
    <scope>NUCLEOTIDE SEQUENCE [LARGE SCALE GENOMIC DNA]</scope>
    <source>
        <strain evidence="6 7">RED65</strain>
    </source>
</reference>
<dbReference type="STRING" id="207949.RED65_12685"/>
<dbReference type="AlphaFoldDB" id="Q1MY54"/>
<dbReference type="GO" id="GO:0003700">
    <property type="term" value="F:DNA-binding transcription factor activity"/>
    <property type="evidence" value="ECO:0007669"/>
    <property type="project" value="InterPro"/>
</dbReference>
<dbReference type="Pfam" id="PF00126">
    <property type="entry name" value="HTH_1"/>
    <property type="match status" value="1"/>
</dbReference>
<comment type="caution">
    <text evidence="6">The sequence shown here is derived from an EMBL/GenBank/DDBJ whole genome shotgun (WGS) entry which is preliminary data.</text>
</comment>
<dbReference type="InterPro" id="IPR058163">
    <property type="entry name" value="LysR-type_TF_proteobact-type"/>
</dbReference>
<comment type="similarity">
    <text evidence="1">Belongs to the LysR transcriptional regulatory family.</text>
</comment>
<evidence type="ECO:0000256" key="4">
    <source>
        <dbReference type="ARBA" id="ARBA00023163"/>
    </source>
</evidence>
<name>Q1MY54_9GAMM</name>
<evidence type="ECO:0000313" key="6">
    <source>
        <dbReference type="EMBL" id="EAT10906.1"/>
    </source>
</evidence>
<dbReference type="InterPro" id="IPR036390">
    <property type="entry name" value="WH_DNA-bd_sf"/>
</dbReference>
<dbReference type="GO" id="GO:0043565">
    <property type="term" value="F:sequence-specific DNA binding"/>
    <property type="evidence" value="ECO:0007669"/>
    <property type="project" value="TreeGrafter"/>
</dbReference>
<dbReference type="InterPro" id="IPR000847">
    <property type="entry name" value="LysR_HTH_N"/>
</dbReference>
<organism evidence="6 7">
    <name type="scientific">Bermanella marisrubri</name>
    <dbReference type="NCBI Taxonomy" id="207949"/>
    <lineage>
        <taxon>Bacteria</taxon>
        <taxon>Pseudomonadati</taxon>
        <taxon>Pseudomonadota</taxon>
        <taxon>Gammaproteobacteria</taxon>
        <taxon>Oceanospirillales</taxon>
        <taxon>Oceanospirillaceae</taxon>
        <taxon>Bermanella</taxon>
    </lineage>
</organism>
<keyword evidence="3" id="KW-0238">DNA-binding</keyword>
<dbReference type="EMBL" id="AAQH01000029">
    <property type="protein sequence ID" value="EAT10906.1"/>
    <property type="molecule type" value="Genomic_DNA"/>
</dbReference>
<dbReference type="Gene3D" id="3.40.190.10">
    <property type="entry name" value="Periplasmic binding protein-like II"/>
    <property type="match status" value="2"/>
</dbReference>
<evidence type="ECO:0000256" key="1">
    <source>
        <dbReference type="ARBA" id="ARBA00009437"/>
    </source>
</evidence>
<sequence length="302" mass="34722">MAAKLPAIHWLQAFDASARHLSFKEAADELHLTSSAVSQKIKLLEEYLEVSLFTRMTRSLALTSEGQDYHVIVKNILNYYQQQQREFLRRYSRRDIRISMIPFIANDIVLPALPEYQEANPDSELKIEASTSLVNFQEDDIDAAIRFGMGEWSGLVATPLCRSRIILVANPKLIEKKPVLTMSDINRHALITMRGVENAWDTVAEKHNLNEFDQCRTLEVDSYLGSMVAAQQGLGIAMGVRPLIQPWLDDGRLVQVLDLEIEIPQTYYFVRRIQDRDDLKLQQLYVWLKGLFSERERLTRAA</sequence>
<dbReference type="PRINTS" id="PR00039">
    <property type="entry name" value="HTHLYSR"/>
</dbReference>
<dbReference type="GO" id="GO:0006351">
    <property type="term" value="P:DNA-templated transcription"/>
    <property type="evidence" value="ECO:0007669"/>
    <property type="project" value="TreeGrafter"/>
</dbReference>
<evidence type="ECO:0000313" key="7">
    <source>
        <dbReference type="Proteomes" id="UP000004263"/>
    </source>
</evidence>
<dbReference type="FunFam" id="1.10.10.10:FF:000001">
    <property type="entry name" value="LysR family transcriptional regulator"/>
    <property type="match status" value="1"/>
</dbReference>
<dbReference type="PANTHER" id="PTHR30537:SF74">
    <property type="entry name" value="HTH-TYPE TRANSCRIPTIONAL REGULATOR TRPI"/>
    <property type="match status" value="1"/>
</dbReference>
<dbReference type="InterPro" id="IPR036388">
    <property type="entry name" value="WH-like_DNA-bd_sf"/>
</dbReference>
<evidence type="ECO:0000259" key="5">
    <source>
        <dbReference type="PROSITE" id="PS50931"/>
    </source>
</evidence>
<accession>Q1MY54</accession>
<protein>
    <submittedName>
        <fullName evidence="6">Putative glycine cleavage operon activator</fullName>
    </submittedName>
</protein>
<dbReference type="OrthoDB" id="6787458at2"/>
<dbReference type="SUPFAM" id="SSF53850">
    <property type="entry name" value="Periplasmic binding protein-like II"/>
    <property type="match status" value="1"/>
</dbReference>